<accession>A0ABY7DG06</accession>
<keyword evidence="3" id="KW-1185">Reference proteome</keyword>
<proteinExistence type="predicted"/>
<reference evidence="2" key="1">
    <citation type="submission" date="2022-11" db="EMBL/GenBank/DDBJ databases">
        <title>Centuries of genome instability and evolution in soft-shell clam transmissible cancer (bioRxiv).</title>
        <authorList>
            <person name="Hart S.F.M."/>
            <person name="Yonemitsu M.A."/>
            <person name="Giersch R.M."/>
            <person name="Beal B.F."/>
            <person name="Arriagada G."/>
            <person name="Davis B.W."/>
            <person name="Ostrander E.A."/>
            <person name="Goff S.P."/>
            <person name="Metzger M.J."/>
        </authorList>
    </citation>
    <scope>NUCLEOTIDE SEQUENCE</scope>
    <source>
        <strain evidence="2">MELC-2E11</strain>
        <tissue evidence="2">Siphon/mantle</tissue>
    </source>
</reference>
<evidence type="ECO:0000313" key="3">
    <source>
        <dbReference type="Proteomes" id="UP001164746"/>
    </source>
</evidence>
<protein>
    <submittedName>
        <fullName evidence="2">Uncharacterized protein</fullName>
    </submittedName>
</protein>
<evidence type="ECO:0000256" key="1">
    <source>
        <dbReference type="SAM" id="MobiDB-lite"/>
    </source>
</evidence>
<evidence type="ECO:0000313" key="2">
    <source>
        <dbReference type="EMBL" id="WAQ96616.1"/>
    </source>
</evidence>
<dbReference type="Proteomes" id="UP001164746">
    <property type="component" value="Chromosome 2"/>
</dbReference>
<feature type="non-terminal residue" evidence="2">
    <location>
        <position position="1"/>
    </location>
</feature>
<organism evidence="2 3">
    <name type="scientific">Mya arenaria</name>
    <name type="common">Soft-shell clam</name>
    <dbReference type="NCBI Taxonomy" id="6604"/>
    <lineage>
        <taxon>Eukaryota</taxon>
        <taxon>Metazoa</taxon>
        <taxon>Spiralia</taxon>
        <taxon>Lophotrochozoa</taxon>
        <taxon>Mollusca</taxon>
        <taxon>Bivalvia</taxon>
        <taxon>Autobranchia</taxon>
        <taxon>Heteroconchia</taxon>
        <taxon>Euheterodonta</taxon>
        <taxon>Imparidentia</taxon>
        <taxon>Neoheterodontei</taxon>
        <taxon>Myida</taxon>
        <taxon>Myoidea</taxon>
        <taxon>Myidae</taxon>
        <taxon>Mya</taxon>
    </lineage>
</organism>
<gene>
    <name evidence="2" type="ORF">MAR_029306</name>
</gene>
<name>A0ABY7DG06_MYAAR</name>
<feature type="region of interest" description="Disordered" evidence="1">
    <location>
        <begin position="326"/>
        <end position="367"/>
    </location>
</feature>
<feature type="region of interest" description="Disordered" evidence="1">
    <location>
        <begin position="574"/>
        <end position="597"/>
    </location>
</feature>
<feature type="compositionally biased region" description="Polar residues" evidence="1">
    <location>
        <begin position="355"/>
        <end position="367"/>
    </location>
</feature>
<dbReference type="EMBL" id="CP111013">
    <property type="protein sequence ID" value="WAQ96616.1"/>
    <property type="molecule type" value="Genomic_DNA"/>
</dbReference>
<feature type="region of interest" description="Disordered" evidence="1">
    <location>
        <begin position="447"/>
        <end position="471"/>
    </location>
</feature>
<sequence>RHIKEVKTLVTPHHPGMFKALTVLSTNAPTHLPHPSSVAMEVGGLQVLPPDKVIFSEHLYDKLNSKFKKIKVDLTQTCASDGGKDELKHWQVTVVQCGSLSPGQLVFLCLSKYAFSVVLNVHILHHHPFNTSPTTLTTNPDAHTLEISVQERAPNEESGNFSLTRKYVFQSPHWQSMEKSFKDLICKSQHISQKPSAHFNILHSEQSASFTPGTTSDSIMIIPHSFENNNTSSSSSNGHMPGHIPGLTPGPKGCGTNFDALPTPHLRIHAASNGSACKSDSSAVVVLENHDSEHFIARGPNLVFDVHQSASDKLDNAVKENINETVPRKANPPKDLSLKTPQQHSTKVETKRFSDSTLSPQKSISPGTNLSFSGAELLVEDFFDPHPSFLAEAEATKIPLPAPCMSLSAPHADFPDFRLRISEEISDPNDDHSDLSLHDSDVDTHLKLAGQDGGETLPKFPATPPPPRRKPLLRSQSFIKLSSEEWSHFYVNMAQELSARSSIHDDSIFQYYRFYYNLGIVRITSGRMSKKIIRRKRLSSEIPQLDFNKLENHENWYDRDYKERSKDITFCRLMNIPPESDEPPPPPPHPNAQQDDDPYWTKSTLCVTLQQILQEAQDQLAVFDEIRQALDLTPEQLMQVQTLLSLLPAHSNWRTLAEYIGLSSIDTSIIEHFCFTYRELAAKVVFAHWMRESHRPDYVSIPCCWESLATFAGQHDREDVLKVIRQTEVNPVADEDMITHLGIPIESKEAYSAIDGRHSEGHRESKGKTAIY</sequence>